<dbReference type="OMA" id="MSIQICS"/>
<dbReference type="PANTHER" id="PTHR36403:SF1">
    <property type="entry name" value="PROTEIN COFACTOR ASSEMBLY OF COMPLEX C SUBUNIT B CCB2, CHLOROPLASTIC"/>
    <property type="match status" value="1"/>
</dbReference>
<dbReference type="OrthoDB" id="514937at2759"/>
<dbReference type="Proteomes" id="UP000316621">
    <property type="component" value="Chromosome 4"/>
</dbReference>
<dbReference type="Pfam" id="PF11152">
    <property type="entry name" value="CCB2_CCB4"/>
    <property type="match status" value="1"/>
</dbReference>
<evidence type="ECO:0008006" key="3">
    <source>
        <dbReference type="Google" id="ProtNLM"/>
    </source>
</evidence>
<proteinExistence type="predicted"/>
<dbReference type="PANTHER" id="PTHR36403">
    <property type="entry name" value="PROTEIN COFACTOR ASSEMBLY OF COMPLEX C SUBUNIT B CCB2, CHLOROPLASTIC"/>
    <property type="match status" value="1"/>
</dbReference>
<dbReference type="EMBL" id="CM010718">
    <property type="protein sequence ID" value="RZC59035.1"/>
    <property type="molecule type" value="Genomic_DNA"/>
</dbReference>
<dbReference type="AlphaFoldDB" id="A0A4Y7JHA6"/>
<dbReference type="InterPro" id="IPR044970">
    <property type="entry name" value="CCB2"/>
</dbReference>
<dbReference type="GO" id="GO:0010190">
    <property type="term" value="P:cytochrome b6f complex assembly"/>
    <property type="evidence" value="ECO:0007669"/>
    <property type="project" value="InterPro"/>
</dbReference>
<organism evidence="1 2">
    <name type="scientific">Papaver somniferum</name>
    <name type="common">Opium poppy</name>
    <dbReference type="NCBI Taxonomy" id="3469"/>
    <lineage>
        <taxon>Eukaryota</taxon>
        <taxon>Viridiplantae</taxon>
        <taxon>Streptophyta</taxon>
        <taxon>Embryophyta</taxon>
        <taxon>Tracheophyta</taxon>
        <taxon>Spermatophyta</taxon>
        <taxon>Magnoliopsida</taxon>
        <taxon>Ranunculales</taxon>
        <taxon>Papaveraceae</taxon>
        <taxon>Papaveroideae</taxon>
        <taxon>Papaver</taxon>
    </lineage>
</organism>
<evidence type="ECO:0000313" key="2">
    <source>
        <dbReference type="Proteomes" id="UP000316621"/>
    </source>
</evidence>
<sequence>MSTLSSLNSLIPLENQFQFPAISNNRIRVNHIRISASLNNNNSEETNLNLSVLRFTLGIPGLDESKLPRWIGRTFGSLIVLNHFVGSNSYTSPSQLRSEALGLCLAAFSITIPYVGKFLKGAAPVERPALPEGNKQIFAMSESLSDRDREDLAWGTFVLLKNTNTVSVLISAQGALCVRGYWNSPESASKAQILEWLERQIQQIGLSDLKETLYFPQGADSAVWEMLPEGTRSVLVQPAPGDPNTTASEATKKIGGFILLASSMSYAYNDRDRAWIAAVANKFKDKAQYSAVGL</sequence>
<keyword evidence="2" id="KW-1185">Reference proteome</keyword>
<gene>
    <name evidence="1" type="ORF">C5167_006331</name>
</gene>
<dbReference type="InterPro" id="IPR021325">
    <property type="entry name" value="CCB2/CCB4"/>
</dbReference>
<dbReference type="STRING" id="3469.A0A4Y7JHA6"/>
<accession>A0A4Y7JHA6</accession>
<protein>
    <recommendedName>
        <fullName evidence="3">Protein COFACTOR ASSEMBLY OF COMPLEX C SUBUNIT B CCB2, chloroplastic</fullName>
    </recommendedName>
</protein>
<evidence type="ECO:0000313" key="1">
    <source>
        <dbReference type="EMBL" id="RZC59035.1"/>
    </source>
</evidence>
<reference evidence="1 2" key="1">
    <citation type="journal article" date="2018" name="Science">
        <title>The opium poppy genome and morphinan production.</title>
        <authorList>
            <person name="Guo L."/>
            <person name="Winzer T."/>
            <person name="Yang X."/>
            <person name="Li Y."/>
            <person name="Ning Z."/>
            <person name="He Z."/>
            <person name="Teodor R."/>
            <person name="Lu Y."/>
            <person name="Bowser T.A."/>
            <person name="Graham I.A."/>
            <person name="Ye K."/>
        </authorList>
    </citation>
    <scope>NUCLEOTIDE SEQUENCE [LARGE SCALE GENOMIC DNA]</scope>
    <source>
        <strain evidence="2">cv. HN1</strain>
        <tissue evidence="1">Leaves</tissue>
    </source>
</reference>
<dbReference type="Gramene" id="RZC59035">
    <property type="protein sequence ID" value="RZC59035"/>
    <property type="gene ID" value="C5167_006331"/>
</dbReference>
<name>A0A4Y7JHA6_PAPSO</name>